<dbReference type="EMBL" id="JABSTR010000005">
    <property type="protein sequence ID" value="KAH9370736.1"/>
    <property type="molecule type" value="Genomic_DNA"/>
</dbReference>
<dbReference type="InterPro" id="IPR049395">
    <property type="entry name" value="ECT2_PH"/>
</dbReference>
<feature type="compositionally biased region" description="Low complexity" evidence="1">
    <location>
        <begin position="166"/>
        <end position="176"/>
    </location>
</feature>
<protein>
    <recommendedName>
        <fullName evidence="6">Protein ECT2-like</fullName>
    </recommendedName>
</protein>
<dbReference type="OrthoDB" id="9997817at2759"/>
<feature type="domain" description="DH" evidence="2">
    <location>
        <begin position="264"/>
        <end position="454"/>
    </location>
</feature>
<feature type="region of interest" description="Disordered" evidence="1">
    <location>
        <begin position="699"/>
        <end position="722"/>
    </location>
</feature>
<dbReference type="InterPro" id="IPR001331">
    <property type="entry name" value="GDS_CDC24_CS"/>
</dbReference>
<dbReference type="VEuPathDB" id="VectorBase:HLOH_047596"/>
<dbReference type="InterPro" id="IPR036420">
    <property type="entry name" value="BRCT_dom_sf"/>
</dbReference>
<evidence type="ECO:0000259" key="3">
    <source>
        <dbReference type="PROSITE" id="PS50172"/>
    </source>
</evidence>
<feature type="compositionally biased region" description="Polar residues" evidence="1">
    <location>
        <begin position="699"/>
        <end position="709"/>
    </location>
</feature>
<dbReference type="InterPro" id="IPR026817">
    <property type="entry name" value="Ect2"/>
</dbReference>
<dbReference type="Gene3D" id="3.40.50.10190">
    <property type="entry name" value="BRCT domain"/>
    <property type="match status" value="2"/>
</dbReference>
<keyword evidence="5" id="KW-1185">Reference proteome</keyword>
<feature type="region of interest" description="Disordered" evidence="1">
    <location>
        <begin position="161"/>
        <end position="223"/>
    </location>
</feature>
<dbReference type="GO" id="GO:0035556">
    <property type="term" value="P:intracellular signal transduction"/>
    <property type="evidence" value="ECO:0007669"/>
    <property type="project" value="InterPro"/>
</dbReference>
<reference evidence="4 5" key="1">
    <citation type="journal article" date="2020" name="Cell">
        <title>Large-Scale Comparative Analyses of Tick Genomes Elucidate Their Genetic Diversity and Vector Capacities.</title>
        <authorList>
            <consortium name="Tick Genome and Microbiome Consortium (TIGMIC)"/>
            <person name="Jia N."/>
            <person name="Wang J."/>
            <person name="Shi W."/>
            <person name="Du L."/>
            <person name="Sun Y."/>
            <person name="Zhan W."/>
            <person name="Jiang J.F."/>
            <person name="Wang Q."/>
            <person name="Zhang B."/>
            <person name="Ji P."/>
            <person name="Bell-Sakyi L."/>
            <person name="Cui X.M."/>
            <person name="Yuan T.T."/>
            <person name="Jiang B.G."/>
            <person name="Yang W.F."/>
            <person name="Lam T.T."/>
            <person name="Chang Q.C."/>
            <person name="Ding S.J."/>
            <person name="Wang X.J."/>
            <person name="Zhu J.G."/>
            <person name="Ruan X.D."/>
            <person name="Zhao L."/>
            <person name="Wei J.T."/>
            <person name="Ye R.Z."/>
            <person name="Que T.C."/>
            <person name="Du C.H."/>
            <person name="Zhou Y.H."/>
            <person name="Cheng J.X."/>
            <person name="Dai P.F."/>
            <person name="Guo W.B."/>
            <person name="Han X.H."/>
            <person name="Huang E.J."/>
            <person name="Li L.F."/>
            <person name="Wei W."/>
            <person name="Gao Y.C."/>
            <person name="Liu J.Z."/>
            <person name="Shao H.Z."/>
            <person name="Wang X."/>
            <person name="Wang C.C."/>
            <person name="Yang T.C."/>
            <person name="Huo Q.B."/>
            <person name="Li W."/>
            <person name="Chen H.Y."/>
            <person name="Chen S.E."/>
            <person name="Zhou L.G."/>
            <person name="Ni X.B."/>
            <person name="Tian J.H."/>
            <person name="Sheng Y."/>
            <person name="Liu T."/>
            <person name="Pan Y.S."/>
            <person name="Xia L.Y."/>
            <person name="Li J."/>
            <person name="Zhao F."/>
            <person name="Cao W.C."/>
        </authorList>
    </citation>
    <scope>NUCLEOTIDE SEQUENCE [LARGE SCALE GENOMIC DNA]</scope>
    <source>
        <strain evidence="4">HaeL-2018</strain>
    </source>
</reference>
<dbReference type="SUPFAM" id="SSF48065">
    <property type="entry name" value="DBL homology domain (DH-domain)"/>
    <property type="match status" value="1"/>
</dbReference>
<dbReference type="Pfam" id="PF21242">
    <property type="entry name" value="ECT2_PH"/>
    <property type="match status" value="1"/>
</dbReference>
<sequence length="734" mass="81461">MGASVRDKFSQGDVTHCVAGSINSPKYELCLALEIPIMKKEWLLEAWAHRDEKDFSATSEDMMKLRLEALKGLQLAFLGFPEDERQHMEEVAVANGASVVEPTNPGCRFLVVDDSNPVPPVVPSDLTDKTVVWFWASVQVARCFNPKAYLYEHTACEVPATPTRVSLGGSSSSGRGMPTSEGKRRKLHESLARQLAQEADQSLHVDPFSPDSPRHKRRASAAANKSISILDISLSPDKRSQVLDAVGEGQENRPEPPDLSRMSKRQQVCLELLQTETNYVAILHTILTLFKAPLEDPGSGPGEPLLDSTEVRLIFGHLPAIYEVHRSLQQRLQGMLRAWSEEHSVGEAVLAHREAFARAYPPFVNSFERAKETLAQCDQQRPRFHAFLKRCQTKPECGRQTLAELLIRPIQRLGSMILLLKEIQKHTAKNAKDSQQLGEAIAALNEVMLNINEGKRKTESQIAMFDIFNDIENCPPNILSGHRFFVASLDVVEIGESGLSRNRGDTVTLFLFSDVLEVCKRRTKAALARSPASATLGRRGLTKPYKHLCLLQLYDVKRVVELLPAEENDIKDAFGLVLRLPTSIQESLCTFVAEQPTAWRDFLQKLCSFMGKVYNVPDHTAFLKKMSVQDLALDPGALETTLAKALKYAAKKGEKLSRALSITRRVAATPKHGLSRAVSTFISPLRSFGSQSPLQESRLASSSNLNVSTMLPPPSPAARRRARDDVFLVPQSLV</sequence>
<dbReference type="PROSITE" id="PS50172">
    <property type="entry name" value="BRCT"/>
    <property type="match status" value="1"/>
</dbReference>
<comment type="caution">
    <text evidence="4">The sequence shown here is derived from an EMBL/GenBank/DDBJ whole genome shotgun (WGS) entry which is preliminary data.</text>
</comment>
<evidence type="ECO:0000313" key="4">
    <source>
        <dbReference type="EMBL" id="KAH9370736.1"/>
    </source>
</evidence>
<dbReference type="SUPFAM" id="SSF52113">
    <property type="entry name" value="BRCT domain"/>
    <property type="match status" value="2"/>
</dbReference>
<dbReference type="InterPro" id="IPR001357">
    <property type="entry name" value="BRCT_dom"/>
</dbReference>
<dbReference type="GO" id="GO:0005634">
    <property type="term" value="C:nucleus"/>
    <property type="evidence" value="ECO:0007669"/>
    <property type="project" value="InterPro"/>
</dbReference>
<dbReference type="PROSITE" id="PS50010">
    <property type="entry name" value="DH_2"/>
    <property type="match status" value="1"/>
</dbReference>
<gene>
    <name evidence="4" type="ORF">HPB48_016164</name>
</gene>
<evidence type="ECO:0000313" key="5">
    <source>
        <dbReference type="Proteomes" id="UP000821853"/>
    </source>
</evidence>
<dbReference type="Proteomes" id="UP000821853">
    <property type="component" value="Chromosome 3"/>
</dbReference>
<dbReference type="Pfam" id="PF00621">
    <property type="entry name" value="RhoGEF"/>
    <property type="match status" value="1"/>
</dbReference>
<proteinExistence type="predicted"/>
<dbReference type="PANTHER" id="PTHR16777">
    <property type="entry name" value="PROTEIN ECT2"/>
    <property type="match status" value="1"/>
</dbReference>
<evidence type="ECO:0000256" key="1">
    <source>
        <dbReference type="SAM" id="MobiDB-lite"/>
    </source>
</evidence>
<dbReference type="AlphaFoldDB" id="A0A9J6G875"/>
<evidence type="ECO:0000259" key="2">
    <source>
        <dbReference type="PROSITE" id="PS50010"/>
    </source>
</evidence>
<dbReference type="GO" id="GO:0007399">
    <property type="term" value="P:nervous system development"/>
    <property type="evidence" value="ECO:0007669"/>
    <property type="project" value="TreeGrafter"/>
</dbReference>
<dbReference type="GO" id="GO:2000431">
    <property type="term" value="P:regulation of cytokinesis, actomyosin contractile ring assembly"/>
    <property type="evidence" value="ECO:0007669"/>
    <property type="project" value="InterPro"/>
</dbReference>
<name>A0A9J6G875_HAELO</name>
<dbReference type="OMA" id="RYAVCKE"/>
<dbReference type="PANTHER" id="PTHR16777:SF2">
    <property type="entry name" value="PROTEIN ECT2"/>
    <property type="match status" value="1"/>
</dbReference>
<organism evidence="4 5">
    <name type="scientific">Haemaphysalis longicornis</name>
    <name type="common">Bush tick</name>
    <dbReference type="NCBI Taxonomy" id="44386"/>
    <lineage>
        <taxon>Eukaryota</taxon>
        <taxon>Metazoa</taxon>
        <taxon>Ecdysozoa</taxon>
        <taxon>Arthropoda</taxon>
        <taxon>Chelicerata</taxon>
        <taxon>Arachnida</taxon>
        <taxon>Acari</taxon>
        <taxon>Parasitiformes</taxon>
        <taxon>Ixodida</taxon>
        <taxon>Ixodoidea</taxon>
        <taxon>Ixodidae</taxon>
        <taxon>Haemaphysalinae</taxon>
        <taxon>Haemaphysalis</taxon>
    </lineage>
</organism>
<dbReference type="GO" id="GO:0005085">
    <property type="term" value="F:guanyl-nucleotide exchange factor activity"/>
    <property type="evidence" value="ECO:0007669"/>
    <property type="project" value="InterPro"/>
</dbReference>
<dbReference type="SMART" id="SM00325">
    <property type="entry name" value="RhoGEF"/>
    <property type="match status" value="1"/>
</dbReference>
<accession>A0A9J6G875</accession>
<evidence type="ECO:0008006" key="6">
    <source>
        <dbReference type="Google" id="ProtNLM"/>
    </source>
</evidence>
<dbReference type="InterPro" id="IPR000219">
    <property type="entry name" value="DH_dom"/>
</dbReference>
<dbReference type="GO" id="GO:0005938">
    <property type="term" value="C:cell cortex"/>
    <property type="evidence" value="ECO:0007669"/>
    <property type="project" value="TreeGrafter"/>
</dbReference>
<dbReference type="InterPro" id="IPR035899">
    <property type="entry name" value="DBL_dom_sf"/>
</dbReference>
<feature type="domain" description="BRCT" evidence="3">
    <location>
        <begin position="1"/>
        <end position="45"/>
    </location>
</feature>
<dbReference type="GO" id="GO:0000281">
    <property type="term" value="P:mitotic cytokinesis"/>
    <property type="evidence" value="ECO:0007669"/>
    <property type="project" value="TreeGrafter"/>
</dbReference>
<dbReference type="CDD" id="cd01229">
    <property type="entry name" value="PH_Ect2"/>
    <property type="match status" value="1"/>
</dbReference>
<dbReference type="Gene3D" id="1.20.900.10">
    <property type="entry name" value="Dbl homology (DH) domain"/>
    <property type="match status" value="1"/>
</dbReference>
<dbReference type="PROSITE" id="PS00741">
    <property type="entry name" value="DH_1"/>
    <property type="match status" value="1"/>
</dbReference>
<dbReference type="CDD" id="cd00160">
    <property type="entry name" value="RhoGEF"/>
    <property type="match status" value="1"/>
</dbReference>
<dbReference type="GO" id="GO:0005096">
    <property type="term" value="F:GTPase activator activity"/>
    <property type="evidence" value="ECO:0007669"/>
    <property type="project" value="InterPro"/>
</dbReference>